<proteinExistence type="predicted"/>
<evidence type="ECO:0000313" key="6">
    <source>
        <dbReference type="EMBL" id="CAG8480527.1"/>
    </source>
</evidence>
<dbReference type="Pfam" id="PF20147">
    <property type="entry name" value="Crinkler"/>
    <property type="match status" value="1"/>
</dbReference>
<keyword evidence="3" id="KW-0964">Secreted</keyword>
<evidence type="ECO:0000256" key="3">
    <source>
        <dbReference type="ARBA" id="ARBA00022525"/>
    </source>
</evidence>
<feature type="region of interest" description="Disordered" evidence="4">
    <location>
        <begin position="877"/>
        <end position="901"/>
    </location>
</feature>
<sequence length="901" mass="102492">MLACLVIGESKCFTIEIDKIKTISQLRDIIKNDKKKNAFAKIDANELTLFKVNIPENRKHEIHSGIDVERDFGGEELFNDLDSIEEHFGVKPTEKHIHIIIKPPVNLAGSSRQGYVKGVPPEPDAVFENFLNSEHGQFQFLRSYVTNNDALPLYESKIPLKTDVPATSSNERPSLLLYNLPGGSIQKHKPVTRISDVQSAIAKAKNNLLVMLGTSGCGKTRTCYELLCENWGLYFVASRKGNGGSGDIEAIENYLGEKITDDLKMNRKHAEHITRCAILSRLLILNHCINLSFNPSTFNAQRWLLLQICQKIFGKLYNYTDDIFLTLMMLLADCTSSSVKKYIDTTYKKILKVKKINVFPIILDETQALEMILKGKFKSRRNEEKRSLLSPIIQSLREPALSIVNHCVIPCGTGLGILSLEEILITGIAKPETGIDKFTEFGEWQDIVHVKNYVNNLVELSDYECNYLYNHFRGRFRPIVTCVEEVIIGKTIIGAVDELWMLITQNKTDVQSLYKQLVDIIDRERPNHVLSTNILDLYKSVTLVYYYSGGPFLFTNVNQMTIVESGFGRLRSINPPTTSQLKKICEDEDMLQISSVDVKLLFPARVEENALAACVDEPFALTAAFNFFKDYDSLPKDILNMMSKANNTSSCGSLWQMYLPEEFMRIFNGQNDIRNMPIFTKVAENEDLPHFCVGSPKIVKSSKDNIPLAANATAGYTLDMFFNELPELRPAFYFPDDRCGPDIIFFVEFENNISVPVFVQVKLRYSIHTIAGALSTIDPKMFYKDKNGKIFQEGTTKPIINKIIKRCEEFGSIGLLVAYPADLCQESFVTNNHLYNLRNRSRQRQLIGIIDHENASEVFQEDHLRFLDALKNTLKRKKMGENDEKKDEKKLTKKQKNNEND</sequence>
<name>A0ABM8VYQ9_GIGMA</name>
<feature type="domain" description="Crinkler effector protein N-terminal" evidence="5">
    <location>
        <begin position="2"/>
        <end position="102"/>
    </location>
</feature>
<comment type="caution">
    <text evidence="6">The sequence shown here is derived from an EMBL/GenBank/DDBJ whole genome shotgun (WGS) entry which is preliminary data.</text>
</comment>
<dbReference type="InterPro" id="IPR045379">
    <property type="entry name" value="Crinkler_N"/>
</dbReference>
<feature type="compositionally biased region" description="Basic and acidic residues" evidence="4">
    <location>
        <begin position="879"/>
        <end position="901"/>
    </location>
</feature>
<evidence type="ECO:0000313" key="7">
    <source>
        <dbReference type="Proteomes" id="UP000789901"/>
    </source>
</evidence>
<evidence type="ECO:0000256" key="2">
    <source>
        <dbReference type="ARBA" id="ARBA00004613"/>
    </source>
</evidence>
<organism evidence="6 7">
    <name type="scientific">Gigaspora margarita</name>
    <dbReference type="NCBI Taxonomy" id="4874"/>
    <lineage>
        <taxon>Eukaryota</taxon>
        <taxon>Fungi</taxon>
        <taxon>Fungi incertae sedis</taxon>
        <taxon>Mucoromycota</taxon>
        <taxon>Glomeromycotina</taxon>
        <taxon>Glomeromycetes</taxon>
        <taxon>Diversisporales</taxon>
        <taxon>Gigasporaceae</taxon>
        <taxon>Gigaspora</taxon>
    </lineage>
</organism>
<protein>
    <submittedName>
        <fullName evidence="6">30215_t:CDS:1</fullName>
    </submittedName>
</protein>
<evidence type="ECO:0000256" key="1">
    <source>
        <dbReference type="ARBA" id="ARBA00004340"/>
    </source>
</evidence>
<accession>A0ABM8VYQ9</accession>
<dbReference type="EMBL" id="CAJVQB010000297">
    <property type="protein sequence ID" value="CAG8480527.1"/>
    <property type="molecule type" value="Genomic_DNA"/>
</dbReference>
<keyword evidence="7" id="KW-1185">Reference proteome</keyword>
<evidence type="ECO:0000256" key="4">
    <source>
        <dbReference type="SAM" id="MobiDB-lite"/>
    </source>
</evidence>
<gene>
    <name evidence="6" type="ORF">GMARGA_LOCUS1218</name>
</gene>
<dbReference type="Proteomes" id="UP000789901">
    <property type="component" value="Unassembled WGS sequence"/>
</dbReference>
<reference evidence="6 7" key="1">
    <citation type="submission" date="2021-06" db="EMBL/GenBank/DDBJ databases">
        <authorList>
            <person name="Kallberg Y."/>
            <person name="Tangrot J."/>
            <person name="Rosling A."/>
        </authorList>
    </citation>
    <scope>NUCLEOTIDE SEQUENCE [LARGE SCALE GENOMIC DNA]</scope>
    <source>
        <strain evidence="6 7">120-4 pot B 10/14</strain>
    </source>
</reference>
<evidence type="ECO:0000259" key="5">
    <source>
        <dbReference type="Pfam" id="PF20147"/>
    </source>
</evidence>
<comment type="subcellular location">
    <subcellularLocation>
        <location evidence="1">Host cell</location>
    </subcellularLocation>
    <subcellularLocation>
        <location evidence="2">Secreted</location>
    </subcellularLocation>
</comment>